<dbReference type="STRING" id="743718.Isova_2462"/>
<feature type="compositionally biased region" description="Gly residues" evidence="1">
    <location>
        <begin position="99"/>
        <end position="117"/>
    </location>
</feature>
<keyword evidence="2" id="KW-0812">Transmembrane</keyword>
<keyword evidence="2" id="KW-1133">Transmembrane helix</keyword>
<feature type="region of interest" description="Disordered" evidence="1">
    <location>
        <begin position="62"/>
        <end position="135"/>
    </location>
</feature>
<evidence type="ECO:0000256" key="1">
    <source>
        <dbReference type="SAM" id="MobiDB-lite"/>
    </source>
</evidence>
<gene>
    <name evidence="3" type="ordered locus">Isova_2462</name>
</gene>
<dbReference type="AlphaFoldDB" id="F6FSL1"/>
<evidence type="ECO:0000256" key="2">
    <source>
        <dbReference type="SAM" id="Phobius"/>
    </source>
</evidence>
<protein>
    <submittedName>
        <fullName evidence="3">Uncharacterized protein</fullName>
    </submittedName>
</protein>
<feature type="compositionally biased region" description="Basic and acidic residues" evidence="1">
    <location>
        <begin position="70"/>
        <end position="82"/>
    </location>
</feature>
<dbReference type="RefSeq" id="WP_013839564.1">
    <property type="nucleotide sequence ID" value="NC_015588.1"/>
</dbReference>
<organism evidence="4">
    <name type="scientific">Isoptericola variabilis (strain 225)</name>
    <dbReference type="NCBI Taxonomy" id="743718"/>
    <lineage>
        <taxon>Bacteria</taxon>
        <taxon>Bacillati</taxon>
        <taxon>Actinomycetota</taxon>
        <taxon>Actinomycetes</taxon>
        <taxon>Micrococcales</taxon>
        <taxon>Promicromonosporaceae</taxon>
        <taxon>Isoptericola</taxon>
    </lineage>
</organism>
<reference evidence="3 4" key="1">
    <citation type="submission" date="2011-05" db="EMBL/GenBank/DDBJ databases">
        <title>Complete sequence of Isoptericola variabilis 225.</title>
        <authorList>
            <consortium name="US DOE Joint Genome Institute"/>
            <person name="Lucas S."/>
            <person name="Han J."/>
            <person name="Lapidus A."/>
            <person name="Cheng J.-F."/>
            <person name="Goodwin L."/>
            <person name="Pitluck S."/>
            <person name="Peters L."/>
            <person name="Mikhailova N."/>
            <person name="Zeytun A."/>
            <person name="Han C."/>
            <person name="Tapia R."/>
            <person name="Land M."/>
            <person name="Hauser L."/>
            <person name="Kyrpides N."/>
            <person name="Ivanova N."/>
            <person name="Pagani I."/>
            <person name="Siebers A."/>
            <person name="Allgaier M."/>
            <person name="Thelen M."/>
            <person name="Hugenholtz P."/>
            <person name="Gladden J."/>
            <person name="Woyke T."/>
        </authorList>
    </citation>
    <scope>NUCLEOTIDE SEQUENCE [LARGE SCALE GENOMIC DNA]</scope>
    <source>
        <strain evidence="4">225</strain>
    </source>
</reference>
<evidence type="ECO:0000313" key="4">
    <source>
        <dbReference type="Proteomes" id="UP000009236"/>
    </source>
</evidence>
<evidence type="ECO:0000313" key="3">
    <source>
        <dbReference type="EMBL" id="AEG45173.1"/>
    </source>
</evidence>
<name>F6FSL1_ISOV2</name>
<keyword evidence="2" id="KW-0472">Membrane</keyword>
<feature type="compositionally biased region" description="Basic and acidic residues" evidence="1">
    <location>
        <begin position="123"/>
        <end position="135"/>
    </location>
</feature>
<dbReference type="eggNOG" id="ENOG5033AGU">
    <property type="taxonomic scope" value="Bacteria"/>
</dbReference>
<feature type="compositionally biased region" description="Low complexity" evidence="1">
    <location>
        <begin position="89"/>
        <end position="98"/>
    </location>
</feature>
<proteinExistence type="predicted"/>
<sequence>MNALLTGLAGVVAAVPSPSPTSRVPDELEVTPGLSGFLATFAVAAAAVLLFLSLTRHLRTARSNAIERGIPVEEPRRHRFADEPGADEPGSVQSPDVGPVGGPDGRGAGGDGPGSGDGPDTDGDGRGDRRGPAAP</sequence>
<dbReference type="Proteomes" id="UP000009236">
    <property type="component" value="Chromosome"/>
</dbReference>
<dbReference type="KEGG" id="iva:Isova_2462"/>
<keyword evidence="4" id="KW-1185">Reference proteome</keyword>
<feature type="transmembrane region" description="Helical" evidence="2">
    <location>
        <begin position="33"/>
        <end position="54"/>
    </location>
</feature>
<dbReference type="EMBL" id="CP002810">
    <property type="protein sequence ID" value="AEG45173.1"/>
    <property type="molecule type" value="Genomic_DNA"/>
</dbReference>
<accession>F6FSL1</accession>
<dbReference type="HOGENOM" id="CLU_2025852_0_0_11"/>